<proteinExistence type="predicted"/>
<dbReference type="RefSeq" id="WP_074474816.1">
    <property type="nucleotide sequence ID" value="NZ_CBDRIN010000013.1"/>
</dbReference>
<sequence>MSDRELHCDTCEGVRPFETPPCADGHGVDCPELVCTGCGAAMLIATFTFPATRLATGTAHAPRRAA</sequence>
<evidence type="ECO:0000313" key="1">
    <source>
        <dbReference type="EMBL" id="SCF15767.1"/>
    </source>
</evidence>
<gene>
    <name evidence="1" type="ORF">GA0070563_105365</name>
</gene>
<dbReference type="Proteomes" id="UP000183585">
    <property type="component" value="Unassembled WGS sequence"/>
</dbReference>
<dbReference type="AlphaFoldDB" id="A0A1C4Y4V4"/>
<accession>A0A1C4Y4V4</accession>
<reference evidence="2" key="1">
    <citation type="submission" date="2016-06" db="EMBL/GenBank/DDBJ databases">
        <authorList>
            <person name="Varghese N."/>
            <person name="Submissions Spin"/>
        </authorList>
    </citation>
    <scope>NUCLEOTIDE SEQUENCE [LARGE SCALE GENOMIC DNA]</scope>
    <source>
        <strain evidence="2">DSM 43168</strain>
    </source>
</reference>
<protein>
    <submittedName>
        <fullName evidence="1">Uncharacterized protein</fullName>
    </submittedName>
</protein>
<organism evidence="1 2">
    <name type="scientific">Micromonospora carbonacea</name>
    <dbReference type="NCBI Taxonomy" id="47853"/>
    <lineage>
        <taxon>Bacteria</taxon>
        <taxon>Bacillati</taxon>
        <taxon>Actinomycetota</taxon>
        <taxon>Actinomycetes</taxon>
        <taxon>Micromonosporales</taxon>
        <taxon>Micromonosporaceae</taxon>
        <taxon>Micromonospora</taxon>
    </lineage>
</organism>
<dbReference type="EMBL" id="FMCT01000005">
    <property type="protein sequence ID" value="SCF15767.1"/>
    <property type="molecule type" value="Genomic_DNA"/>
</dbReference>
<evidence type="ECO:0000313" key="2">
    <source>
        <dbReference type="Proteomes" id="UP000183585"/>
    </source>
</evidence>
<keyword evidence="2" id="KW-1185">Reference proteome</keyword>
<name>A0A1C4Y4V4_9ACTN</name>